<feature type="domain" description="6-phosphogluconate dehydrogenase NADP-binding" evidence="7">
    <location>
        <begin position="4"/>
        <end position="163"/>
    </location>
</feature>
<accession>A0A1F6UXX9</accession>
<evidence type="ECO:0000256" key="2">
    <source>
        <dbReference type="ARBA" id="ARBA00022456"/>
    </source>
</evidence>
<keyword evidence="2 6" id="KW-0101">Branched-chain amino acid catabolism</keyword>
<dbReference type="PANTHER" id="PTHR22981:SF7">
    <property type="entry name" value="3-HYDROXYISOBUTYRATE DEHYDROGENASE, MITOCHONDRIAL"/>
    <property type="match status" value="1"/>
</dbReference>
<name>A0A1F6UXX9_9PROT</name>
<comment type="similarity">
    <text evidence="1 6">Belongs to the HIBADH-related family.</text>
</comment>
<dbReference type="Pfam" id="PF14833">
    <property type="entry name" value="NAD_binding_11"/>
    <property type="match status" value="1"/>
</dbReference>
<feature type="active site" evidence="5">
    <location>
        <position position="172"/>
    </location>
</feature>
<evidence type="ECO:0000313" key="10">
    <source>
        <dbReference type="Proteomes" id="UP000179076"/>
    </source>
</evidence>
<dbReference type="AlphaFoldDB" id="A0A1F6UXX9"/>
<dbReference type="UniPathway" id="UPA00362"/>
<dbReference type="InterPro" id="IPR015815">
    <property type="entry name" value="HIBADH-related"/>
</dbReference>
<dbReference type="NCBIfam" id="TIGR01692">
    <property type="entry name" value="HIBADH"/>
    <property type="match status" value="1"/>
</dbReference>
<sequence length="297" mass="30106">MSTDVAFLGLGNMGLPMALNLVRAGFSVSGHDLVAGNVEKFVAGGGATAKDSMAAVANAKAVITMLPASQHVESAYLGDRGILAHVKPGTLLIDCSTIAPQAARKVAAAATERGLTLLDAPVSGGTAGAAAATLTFMVGGPADGLAGARPYLEKMGKAIFHAGTHGAGQTVKMCNNMMLGIQMIGTCEAIRLGMANGIDPKLLSEIMSKSSGRNWALELYNPCPGVMENVPAARNYSGGFGVDLMLKDLGLAVENALATGSSTPMGALARNLYSLHSQSGAGGLDFSSIYSMFAGAK</sequence>
<dbReference type="InterPro" id="IPR006115">
    <property type="entry name" value="6PGDH_NADP-bd"/>
</dbReference>
<evidence type="ECO:0000313" key="9">
    <source>
        <dbReference type="EMBL" id="OGI62270.1"/>
    </source>
</evidence>
<protein>
    <recommendedName>
        <fullName evidence="6">3-hydroxyisobutyrate dehydrogenase</fullName>
        <shortName evidence="6">HIBADH</shortName>
        <ecNumber evidence="6">1.1.1.31</ecNumber>
    </recommendedName>
</protein>
<comment type="pathway">
    <text evidence="6">Amino-acid degradation; L-valine degradation.</text>
</comment>
<dbReference type="GO" id="GO:0006574">
    <property type="term" value="P:L-valine catabolic process"/>
    <property type="evidence" value="ECO:0007669"/>
    <property type="project" value="UniProtKB-UniPathway"/>
</dbReference>
<dbReference type="SUPFAM" id="SSF48179">
    <property type="entry name" value="6-phosphogluconate dehydrogenase C-terminal domain-like"/>
    <property type="match status" value="1"/>
</dbReference>
<dbReference type="PROSITE" id="PS00895">
    <property type="entry name" value="3_HYDROXYISOBUT_DH"/>
    <property type="match status" value="1"/>
</dbReference>
<comment type="caution">
    <text evidence="9">The sequence shown here is derived from an EMBL/GenBank/DDBJ whole genome shotgun (WGS) entry which is preliminary data.</text>
</comment>
<dbReference type="GO" id="GO:0051287">
    <property type="term" value="F:NAD binding"/>
    <property type="evidence" value="ECO:0007669"/>
    <property type="project" value="InterPro"/>
</dbReference>
<dbReference type="Gene3D" id="3.40.50.720">
    <property type="entry name" value="NAD(P)-binding Rossmann-like Domain"/>
    <property type="match status" value="1"/>
</dbReference>
<dbReference type="Pfam" id="PF03446">
    <property type="entry name" value="NAD_binding_2"/>
    <property type="match status" value="1"/>
</dbReference>
<comment type="catalytic activity">
    <reaction evidence="6">
        <text>3-hydroxy-2-methylpropanoate + NAD(+) = 2-methyl-3-oxopropanoate + NADH + H(+)</text>
        <dbReference type="Rhea" id="RHEA:17681"/>
        <dbReference type="ChEBI" id="CHEBI:11805"/>
        <dbReference type="ChEBI" id="CHEBI:15378"/>
        <dbReference type="ChEBI" id="CHEBI:57540"/>
        <dbReference type="ChEBI" id="CHEBI:57700"/>
        <dbReference type="ChEBI" id="CHEBI:57945"/>
        <dbReference type="EC" id="1.1.1.31"/>
    </reaction>
</comment>
<keyword evidence="4 6" id="KW-0520">NAD</keyword>
<dbReference type="InterPro" id="IPR013328">
    <property type="entry name" value="6PGD_dom2"/>
</dbReference>
<proteinExistence type="inferred from homology"/>
<dbReference type="InterPro" id="IPR011548">
    <property type="entry name" value="HIBADH"/>
</dbReference>
<dbReference type="FunFam" id="1.10.1040.10:FF:000006">
    <property type="entry name" value="3-hydroxyisobutyrate dehydrogenase"/>
    <property type="match status" value="1"/>
</dbReference>
<evidence type="ECO:0000259" key="8">
    <source>
        <dbReference type="Pfam" id="PF14833"/>
    </source>
</evidence>
<feature type="domain" description="3-hydroxyisobutyrate dehydrogenase-like NAD-binding" evidence="8">
    <location>
        <begin position="166"/>
        <end position="292"/>
    </location>
</feature>
<gene>
    <name evidence="9" type="ORF">A2W18_03740</name>
</gene>
<evidence type="ECO:0000256" key="1">
    <source>
        <dbReference type="ARBA" id="ARBA00009080"/>
    </source>
</evidence>
<keyword evidence="3 6" id="KW-0560">Oxidoreductase</keyword>
<dbReference type="GO" id="GO:0008442">
    <property type="term" value="F:3-hydroxyisobutyrate dehydrogenase activity"/>
    <property type="evidence" value="ECO:0007669"/>
    <property type="project" value="UniProtKB-EC"/>
</dbReference>
<dbReference type="PIRSF" id="PIRSF000103">
    <property type="entry name" value="HIBADH"/>
    <property type="match status" value="1"/>
</dbReference>
<dbReference type="InterPro" id="IPR002204">
    <property type="entry name" value="3-OH-isobutyrate_DH-rel_CS"/>
</dbReference>
<dbReference type="EMBL" id="MFSP01000180">
    <property type="protein sequence ID" value="OGI62270.1"/>
    <property type="molecule type" value="Genomic_DNA"/>
</dbReference>
<dbReference type="GO" id="GO:0050661">
    <property type="term" value="F:NADP binding"/>
    <property type="evidence" value="ECO:0007669"/>
    <property type="project" value="InterPro"/>
</dbReference>
<dbReference type="SUPFAM" id="SSF51735">
    <property type="entry name" value="NAD(P)-binding Rossmann-fold domains"/>
    <property type="match status" value="1"/>
</dbReference>
<organism evidence="9 10">
    <name type="scientific">Candidatus Muproteobacteria bacterium RBG_16_60_9</name>
    <dbReference type="NCBI Taxonomy" id="1817755"/>
    <lineage>
        <taxon>Bacteria</taxon>
        <taxon>Pseudomonadati</taxon>
        <taxon>Pseudomonadota</taxon>
        <taxon>Candidatus Muproteobacteria</taxon>
    </lineage>
</organism>
<evidence type="ECO:0000259" key="7">
    <source>
        <dbReference type="Pfam" id="PF03446"/>
    </source>
</evidence>
<dbReference type="EC" id="1.1.1.31" evidence="6"/>
<dbReference type="Proteomes" id="UP000179076">
    <property type="component" value="Unassembled WGS sequence"/>
</dbReference>
<dbReference type="InterPro" id="IPR029154">
    <property type="entry name" value="HIBADH-like_NADP-bd"/>
</dbReference>
<dbReference type="InterPro" id="IPR008927">
    <property type="entry name" value="6-PGluconate_DH-like_C_sf"/>
</dbReference>
<dbReference type="PANTHER" id="PTHR22981">
    <property type="entry name" value="3-HYDROXYISOBUTYRATE DEHYDROGENASE-RELATED"/>
    <property type="match status" value="1"/>
</dbReference>
<dbReference type="Gene3D" id="1.10.1040.10">
    <property type="entry name" value="N-(1-d-carboxylethyl)-l-norvaline Dehydrogenase, domain 2"/>
    <property type="match status" value="1"/>
</dbReference>
<evidence type="ECO:0000256" key="3">
    <source>
        <dbReference type="ARBA" id="ARBA00023002"/>
    </source>
</evidence>
<dbReference type="InterPro" id="IPR036291">
    <property type="entry name" value="NAD(P)-bd_dom_sf"/>
</dbReference>
<reference evidence="9 10" key="1">
    <citation type="journal article" date="2016" name="Nat. Commun.">
        <title>Thousands of microbial genomes shed light on interconnected biogeochemical processes in an aquifer system.</title>
        <authorList>
            <person name="Anantharaman K."/>
            <person name="Brown C.T."/>
            <person name="Hug L.A."/>
            <person name="Sharon I."/>
            <person name="Castelle C.J."/>
            <person name="Probst A.J."/>
            <person name="Thomas B.C."/>
            <person name="Singh A."/>
            <person name="Wilkins M.J."/>
            <person name="Karaoz U."/>
            <person name="Brodie E.L."/>
            <person name="Williams K.H."/>
            <person name="Hubbard S.S."/>
            <person name="Banfield J.F."/>
        </authorList>
    </citation>
    <scope>NUCLEOTIDE SEQUENCE [LARGE SCALE GENOMIC DNA]</scope>
</reference>
<evidence type="ECO:0000256" key="4">
    <source>
        <dbReference type="ARBA" id="ARBA00023027"/>
    </source>
</evidence>
<evidence type="ECO:0000256" key="5">
    <source>
        <dbReference type="PIRSR" id="PIRSR000103-1"/>
    </source>
</evidence>
<evidence type="ECO:0000256" key="6">
    <source>
        <dbReference type="RuleBase" id="RU910714"/>
    </source>
</evidence>